<evidence type="ECO:0000256" key="3">
    <source>
        <dbReference type="ARBA" id="ARBA00023163"/>
    </source>
</evidence>
<evidence type="ECO:0000313" key="5">
    <source>
        <dbReference type="EMBL" id="EAU00828.1"/>
    </source>
</evidence>
<dbReference type="InterPro" id="IPR018060">
    <property type="entry name" value="HTH_AraC"/>
</dbReference>
<dbReference type="Gene3D" id="3.30.160.70">
    <property type="entry name" value="Methylated DNA-protein cysteine methyltransferase domain"/>
    <property type="match status" value="1"/>
</dbReference>
<dbReference type="KEGG" id="ccv:CCV52592_2102"/>
<dbReference type="EMBL" id="CP000767">
    <property type="protein sequence ID" value="EAU00828.1"/>
    <property type="molecule type" value="Genomic_DNA"/>
</dbReference>
<dbReference type="SUPFAM" id="SSF46689">
    <property type="entry name" value="Homeodomain-like"/>
    <property type="match status" value="1"/>
</dbReference>
<feature type="domain" description="HTH araC/xylS-type" evidence="4">
    <location>
        <begin position="13"/>
        <end position="110"/>
    </location>
</feature>
<name>A7H155_CAMC5</name>
<organism evidence="5 6">
    <name type="scientific">Campylobacter curvus (strain 525.92)</name>
    <dbReference type="NCBI Taxonomy" id="360105"/>
    <lineage>
        <taxon>Bacteria</taxon>
        <taxon>Pseudomonadati</taxon>
        <taxon>Campylobacterota</taxon>
        <taxon>Epsilonproteobacteria</taxon>
        <taxon>Campylobacterales</taxon>
        <taxon>Campylobacteraceae</taxon>
        <taxon>Campylobacter</taxon>
    </lineage>
</organism>
<dbReference type="GO" id="GO:0003700">
    <property type="term" value="F:DNA-binding transcription factor activity"/>
    <property type="evidence" value="ECO:0007669"/>
    <property type="project" value="InterPro"/>
</dbReference>
<dbReference type="Gene3D" id="1.10.10.60">
    <property type="entry name" value="Homeodomain-like"/>
    <property type="match status" value="1"/>
</dbReference>
<evidence type="ECO:0000313" key="6">
    <source>
        <dbReference type="Proteomes" id="UP000006380"/>
    </source>
</evidence>
<dbReference type="PANTHER" id="PTHR43280">
    <property type="entry name" value="ARAC-FAMILY TRANSCRIPTIONAL REGULATOR"/>
    <property type="match status" value="1"/>
</dbReference>
<dbReference type="PANTHER" id="PTHR43280:SF28">
    <property type="entry name" value="HTH-TYPE TRANSCRIPTIONAL ACTIVATOR RHAS"/>
    <property type="match status" value="1"/>
</dbReference>
<dbReference type="PROSITE" id="PS01124">
    <property type="entry name" value="HTH_ARAC_FAMILY_2"/>
    <property type="match status" value="1"/>
</dbReference>
<accession>A7H155</accession>
<protein>
    <submittedName>
        <fullName evidence="5">Transcriptional regulator, AraC family</fullName>
    </submittedName>
</protein>
<dbReference type="HOGENOM" id="CLU_000445_52_0_7"/>
<keyword evidence="6" id="KW-1185">Reference proteome</keyword>
<dbReference type="Pfam" id="PF12833">
    <property type="entry name" value="HTH_18"/>
    <property type="match status" value="1"/>
</dbReference>
<dbReference type="InterPro" id="IPR009057">
    <property type="entry name" value="Homeodomain-like_sf"/>
</dbReference>
<dbReference type="AlphaFoldDB" id="A7H155"/>
<dbReference type="SMART" id="SM00342">
    <property type="entry name" value="HTH_ARAC"/>
    <property type="match status" value="1"/>
</dbReference>
<keyword evidence="2" id="KW-0238">DNA-binding</keyword>
<dbReference type="OrthoDB" id="9802228at2"/>
<keyword evidence="3" id="KW-0804">Transcription</keyword>
<dbReference type="GO" id="GO:0006281">
    <property type="term" value="P:DNA repair"/>
    <property type="evidence" value="ECO:0007669"/>
    <property type="project" value="InterPro"/>
</dbReference>
<evidence type="ECO:0000256" key="2">
    <source>
        <dbReference type="ARBA" id="ARBA00023125"/>
    </source>
</evidence>
<dbReference type="STRING" id="360105.CCV52592_2102"/>
<dbReference type="InterPro" id="IPR036631">
    <property type="entry name" value="MGMT_N_sf"/>
</dbReference>
<dbReference type="RefSeq" id="WP_011992883.1">
    <property type="nucleotide sequence ID" value="NC_009715.2"/>
</dbReference>
<proteinExistence type="predicted"/>
<gene>
    <name evidence="5" type="ORF">CCV52592_2102</name>
</gene>
<evidence type="ECO:0000259" key="4">
    <source>
        <dbReference type="PROSITE" id="PS01124"/>
    </source>
</evidence>
<dbReference type="Proteomes" id="UP000006380">
    <property type="component" value="Chromosome"/>
</dbReference>
<evidence type="ECO:0000256" key="1">
    <source>
        <dbReference type="ARBA" id="ARBA00023015"/>
    </source>
</evidence>
<reference evidence="5" key="1">
    <citation type="submission" date="2016-07" db="EMBL/GenBank/DDBJ databases">
        <title>Comparative genomics of the Campylobacter concisus group.</title>
        <authorList>
            <person name="Miller W.G."/>
            <person name="Yee E."/>
            <person name="Chapman M.H."/>
            <person name="Huynh S."/>
            <person name="Bono J.L."/>
            <person name="On S.L.W."/>
            <person name="StLeger J."/>
            <person name="Foster G."/>
            <person name="Parker C.T."/>
        </authorList>
    </citation>
    <scope>NUCLEOTIDE SEQUENCE</scope>
    <source>
        <strain evidence="5">525.92</strain>
    </source>
</reference>
<dbReference type="GO" id="GO:0043565">
    <property type="term" value="F:sequence-specific DNA binding"/>
    <property type="evidence" value="ECO:0007669"/>
    <property type="project" value="InterPro"/>
</dbReference>
<keyword evidence="1" id="KW-0805">Transcription regulation</keyword>
<dbReference type="SMR" id="A7H155"/>
<dbReference type="GO" id="GO:0003908">
    <property type="term" value="F:methylated-DNA-[protein]-cysteine S-methyltransferase activity"/>
    <property type="evidence" value="ECO:0007669"/>
    <property type="project" value="InterPro"/>
</dbReference>
<dbReference type="SUPFAM" id="SSF53155">
    <property type="entry name" value="Methylated DNA-protein cysteine methyltransferase domain"/>
    <property type="match status" value="1"/>
</dbReference>
<sequence>MKTDKDPLKQDIERIIKHICENYDKKVSIDELAQLINMSKFYFIRVFKTYVGVTPIQFLHLITINYARASLRNSKNLLDTSFNMGLSSSSKLHNMFVNVYGVTPLEFKTYANNIQISYVLQDSALGKALLAHTSRGICYFHFINKDADIDEFKEFWKNANLSYDESLKMRFKHMFDFSNYKNLKSVNEQMNLYIALIYLAANLDKKDPLYDKKIKFLQSAVPCYECIIQTNIFSDYRWGIIPKKHRVVYEPIKFSKD</sequence>